<dbReference type="GO" id="GO:0005634">
    <property type="term" value="C:nucleus"/>
    <property type="evidence" value="ECO:0000318"/>
    <property type="project" value="GO_Central"/>
</dbReference>
<accession>A2GJG7</accession>
<evidence type="ECO:0000313" key="8">
    <source>
        <dbReference type="Proteomes" id="UP000001542"/>
    </source>
</evidence>
<gene>
    <name evidence="7" type="ORF">TVAG_592190</name>
</gene>
<feature type="domain" description="Myb-like" evidence="5">
    <location>
        <begin position="57"/>
        <end position="107"/>
    </location>
</feature>
<organism evidence="7 8">
    <name type="scientific">Trichomonas vaginalis (strain ATCC PRA-98 / G3)</name>
    <dbReference type="NCBI Taxonomy" id="412133"/>
    <lineage>
        <taxon>Eukaryota</taxon>
        <taxon>Metamonada</taxon>
        <taxon>Parabasalia</taxon>
        <taxon>Trichomonadida</taxon>
        <taxon>Trichomonadidae</taxon>
        <taxon>Trichomonas</taxon>
    </lineage>
</organism>
<keyword evidence="2 7" id="KW-0238">DNA-binding</keyword>
<dbReference type="PANTHER" id="PTHR46621">
    <property type="entry name" value="SNRNA-ACTIVATING PROTEIN COMPLEX SUBUNIT 4"/>
    <property type="match status" value="1"/>
</dbReference>
<dbReference type="SUPFAM" id="SSF46689">
    <property type="entry name" value="Homeodomain-like"/>
    <property type="match status" value="1"/>
</dbReference>
<dbReference type="STRING" id="5722.A2GJG7"/>
<evidence type="ECO:0000313" key="7">
    <source>
        <dbReference type="EMBL" id="EAX82701.1"/>
    </source>
</evidence>
<dbReference type="VEuPathDB" id="TrichDB:TVAGG3_0790240"/>
<evidence type="ECO:0000256" key="3">
    <source>
        <dbReference type="ARBA" id="ARBA00023163"/>
    </source>
</evidence>
<dbReference type="OrthoDB" id="2143914at2759"/>
<dbReference type="Gene3D" id="1.10.10.60">
    <property type="entry name" value="Homeodomain-like"/>
    <property type="match status" value="2"/>
</dbReference>
<dbReference type="InParanoid" id="A2GJG7"/>
<protein>
    <submittedName>
        <fullName evidence="7">Myb-like DNA-binding domain containing protein</fullName>
    </submittedName>
</protein>
<dbReference type="SMR" id="A2GJG7"/>
<keyword evidence="3" id="KW-0804">Transcription</keyword>
<dbReference type="PANTHER" id="PTHR46621:SF1">
    <property type="entry name" value="SNRNA-ACTIVATING PROTEIN COMPLEX SUBUNIT 4"/>
    <property type="match status" value="1"/>
</dbReference>
<feature type="domain" description="Myb-like" evidence="5">
    <location>
        <begin position="10"/>
        <end position="56"/>
    </location>
</feature>
<name>A2GJG7_TRIV3</name>
<dbReference type="PROSITE" id="PS51294">
    <property type="entry name" value="HTH_MYB"/>
    <property type="match status" value="2"/>
</dbReference>
<keyword evidence="1" id="KW-0805">Transcription regulation</keyword>
<dbReference type="InterPro" id="IPR009057">
    <property type="entry name" value="Homeodomain-like_sf"/>
</dbReference>
<keyword evidence="4" id="KW-0539">Nucleus</keyword>
<dbReference type="EMBL" id="DS116488">
    <property type="protein sequence ID" value="EAX82701.1"/>
    <property type="molecule type" value="Genomic_DNA"/>
</dbReference>
<dbReference type="KEGG" id="tva:4740332"/>
<feature type="domain" description="HTH myb-type" evidence="6">
    <location>
        <begin position="10"/>
        <end position="60"/>
    </location>
</feature>
<reference evidence="7" key="1">
    <citation type="submission" date="2006-10" db="EMBL/GenBank/DDBJ databases">
        <authorList>
            <person name="Amadeo P."/>
            <person name="Zhao Q."/>
            <person name="Wortman J."/>
            <person name="Fraser-Liggett C."/>
            <person name="Carlton J."/>
        </authorList>
    </citation>
    <scope>NUCLEOTIDE SEQUENCE</scope>
    <source>
        <strain evidence="7">G3</strain>
    </source>
</reference>
<dbReference type="Proteomes" id="UP000001542">
    <property type="component" value="Unassembled WGS sequence"/>
</dbReference>
<evidence type="ECO:0000259" key="6">
    <source>
        <dbReference type="PROSITE" id="PS51294"/>
    </source>
</evidence>
<dbReference type="SMART" id="SM00717">
    <property type="entry name" value="SANT"/>
    <property type="match status" value="2"/>
</dbReference>
<dbReference type="GO" id="GO:0000981">
    <property type="term" value="F:DNA-binding transcription factor activity, RNA polymerase II-specific"/>
    <property type="evidence" value="ECO:0000318"/>
    <property type="project" value="GO_Central"/>
</dbReference>
<dbReference type="RefSeq" id="XP_001295631.1">
    <property type="nucleotide sequence ID" value="XM_001295630.1"/>
</dbReference>
<keyword evidence="8" id="KW-1185">Reference proteome</keyword>
<dbReference type="GO" id="GO:0000978">
    <property type="term" value="F:RNA polymerase II cis-regulatory region sequence-specific DNA binding"/>
    <property type="evidence" value="ECO:0000318"/>
    <property type="project" value="GO_Central"/>
</dbReference>
<proteinExistence type="predicted"/>
<evidence type="ECO:0000259" key="5">
    <source>
        <dbReference type="PROSITE" id="PS50090"/>
    </source>
</evidence>
<evidence type="ECO:0000256" key="4">
    <source>
        <dbReference type="ARBA" id="ARBA00023242"/>
    </source>
</evidence>
<sequence length="164" mass="19440">MIRSFIKSTKHHFSQQEDKKLRNLVAEYGIHDWISISKNMPGRNQRQCKDRWMKFLSPDINRKPFTKEEDDLIIAEYNKIGPQWVRITALLPGRSDASVKARYKLLTRTRTPRKKKICREMHKELKLEPRANFSSPEETFPALNVDLPMVDEIFDDLFGTFEIF</sequence>
<dbReference type="InterPro" id="IPR051575">
    <property type="entry name" value="Myb-like_DNA-bd"/>
</dbReference>
<evidence type="ECO:0000256" key="1">
    <source>
        <dbReference type="ARBA" id="ARBA00023015"/>
    </source>
</evidence>
<dbReference type="eggNOG" id="KOG0048">
    <property type="taxonomic scope" value="Eukaryota"/>
</dbReference>
<dbReference type="InterPro" id="IPR017930">
    <property type="entry name" value="Myb_dom"/>
</dbReference>
<reference evidence="7" key="2">
    <citation type="journal article" date="2007" name="Science">
        <title>Draft genome sequence of the sexually transmitted pathogen Trichomonas vaginalis.</title>
        <authorList>
            <person name="Carlton J.M."/>
            <person name="Hirt R.P."/>
            <person name="Silva J.C."/>
            <person name="Delcher A.L."/>
            <person name="Schatz M."/>
            <person name="Zhao Q."/>
            <person name="Wortman J.R."/>
            <person name="Bidwell S.L."/>
            <person name="Alsmark U.C.M."/>
            <person name="Besteiro S."/>
            <person name="Sicheritz-Ponten T."/>
            <person name="Noel C.J."/>
            <person name="Dacks J.B."/>
            <person name="Foster P.G."/>
            <person name="Simillion C."/>
            <person name="Van de Peer Y."/>
            <person name="Miranda-Saavedra D."/>
            <person name="Barton G.J."/>
            <person name="Westrop G.D."/>
            <person name="Mueller S."/>
            <person name="Dessi D."/>
            <person name="Fiori P.L."/>
            <person name="Ren Q."/>
            <person name="Paulsen I."/>
            <person name="Zhang H."/>
            <person name="Bastida-Corcuera F.D."/>
            <person name="Simoes-Barbosa A."/>
            <person name="Brown M.T."/>
            <person name="Hayes R.D."/>
            <person name="Mukherjee M."/>
            <person name="Okumura C.Y."/>
            <person name="Schneider R."/>
            <person name="Smith A.J."/>
            <person name="Vanacova S."/>
            <person name="Villalvazo M."/>
            <person name="Haas B.J."/>
            <person name="Pertea M."/>
            <person name="Feldblyum T.V."/>
            <person name="Utterback T.R."/>
            <person name="Shu C.L."/>
            <person name="Osoegawa K."/>
            <person name="de Jong P.J."/>
            <person name="Hrdy I."/>
            <person name="Horvathova L."/>
            <person name="Zubacova Z."/>
            <person name="Dolezal P."/>
            <person name="Malik S.B."/>
            <person name="Logsdon J.M. Jr."/>
            <person name="Henze K."/>
            <person name="Gupta A."/>
            <person name="Wang C.C."/>
            <person name="Dunne R.L."/>
            <person name="Upcroft J.A."/>
            <person name="Upcroft P."/>
            <person name="White O."/>
            <person name="Salzberg S.L."/>
            <person name="Tang P."/>
            <person name="Chiu C.-H."/>
            <person name="Lee Y.-S."/>
            <person name="Embley T.M."/>
            <person name="Coombs G.H."/>
            <person name="Mottram J.C."/>
            <person name="Tachezy J."/>
            <person name="Fraser-Liggett C.M."/>
            <person name="Johnson P.J."/>
        </authorList>
    </citation>
    <scope>NUCLEOTIDE SEQUENCE [LARGE SCALE GENOMIC DNA]</scope>
    <source>
        <strain evidence="7">G3</strain>
    </source>
</reference>
<dbReference type="CDD" id="cd00167">
    <property type="entry name" value="SANT"/>
    <property type="match status" value="2"/>
</dbReference>
<evidence type="ECO:0000256" key="2">
    <source>
        <dbReference type="ARBA" id="ARBA00023125"/>
    </source>
</evidence>
<dbReference type="VEuPathDB" id="TrichDB:TVAG_592190"/>
<dbReference type="PROSITE" id="PS50090">
    <property type="entry name" value="MYB_LIKE"/>
    <property type="match status" value="2"/>
</dbReference>
<dbReference type="AlphaFoldDB" id="A2GJG7"/>
<feature type="domain" description="HTH myb-type" evidence="6">
    <location>
        <begin position="61"/>
        <end position="111"/>
    </location>
</feature>
<dbReference type="InterPro" id="IPR001005">
    <property type="entry name" value="SANT/Myb"/>
</dbReference>
<dbReference type="GO" id="GO:0006355">
    <property type="term" value="P:regulation of DNA-templated transcription"/>
    <property type="evidence" value="ECO:0000318"/>
    <property type="project" value="GO_Central"/>
</dbReference>
<dbReference type="Pfam" id="PF13921">
    <property type="entry name" value="Myb_DNA-bind_6"/>
    <property type="match status" value="1"/>
</dbReference>